<gene>
    <name evidence="2" type="ORF">C2G38_1003702</name>
</gene>
<evidence type="ECO:0000313" key="3">
    <source>
        <dbReference type="Proteomes" id="UP000266673"/>
    </source>
</evidence>
<name>A0A397VK22_9GLOM</name>
<keyword evidence="1" id="KW-0812">Transmembrane</keyword>
<dbReference type="AlphaFoldDB" id="A0A397VK22"/>
<dbReference type="EMBL" id="QKWP01000313">
    <property type="protein sequence ID" value="RIB22352.1"/>
    <property type="molecule type" value="Genomic_DNA"/>
</dbReference>
<protein>
    <submittedName>
        <fullName evidence="2">Uncharacterized protein</fullName>
    </submittedName>
</protein>
<comment type="caution">
    <text evidence="2">The sequence shown here is derived from an EMBL/GenBank/DDBJ whole genome shotgun (WGS) entry which is preliminary data.</text>
</comment>
<dbReference type="OrthoDB" id="2401273at2759"/>
<evidence type="ECO:0000256" key="1">
    <source>
        <dbReference type="SAM" id="Phobius"/>
    </source>
</evidence>
<proteinExistence type="predicted"/>
<keyword evidence="3" id="KW-1185">Reference proteome</keyword>
<dbReference type="Proteomes" id="UP000266673">
    <property type="component" value="Unassembled WGS sequence"/>
</dbReference>
<keyword evidence="1" id="KW-0472">Membrane</keyword>
<organism evidence="2 3">
    <name type="scientific">Gigaspora rosea</name>
    <dbReference type="NCBI Taxonomy" id="44941"/>
    <lineage>
        <taxon>Eukaryota</taxon>
        <taxon>Fungi</taxon>
        <taxon>Fungi incertae sedis</taxon>
        <taxon>Mucoromycota</taxon>
        <taxon>Glomeromycotina</taxon>
        <taxon>Glomeromycetes</taxon>
        <taxon>Diversisporales</taxon>
        <taxon>Gigasporaceae</taxon>
        <taxon>Gigaspora</taxon>
    </lineage>
</organism>
<feature type="transmembrane region" description="Helical" evidence="1">
    <location>
        <begin position="179"/>
        <end position="199"/>
    </location>
</feature>
<keyword evidence="1" id="KW-1133">Transmembrane helix</keyword>
<reference evidence="2 3" key="1">
    <citation type="submission" date="2018-06" db="EMBL/GenBank/DDBJ databases">
        <title>Comparative genomics reveals the genomic features of Rhizophagus irregularis, R. cerebriforme, R. diaphanum and Gigaspora rosea, and their symbiotic lifestyle signature.</title>
        <authorList>
            <person name="Morin E."/>
            <person name="San Clemente H."/>
            <person name="Chen E.C.H."/>
            <person name="De La Providencia I."/>
            <person name="Hainaut M."/>
            <person name="Kuo A."/>
            <person name="Kohler A."/>
            <person name="Murat C."/>
            <person name="Tang N."/>
            <person name="Roy S."/>
            <person name="Loubradou J."/>
            <person name="Henrissat B."/>
            <person name="Grigoriev I.V."/>
            <person name="Corradi N."/>
            <person name="Roux C."/>
            <person name="Martin F.M."/>
        </authorList>
    </citation>
    <scope>NUCLEOTIDE SEQUENCE [LARGE SCALE GENOMIC DNA]</scope>
    <source>
        <strain evidence="2 3">DAOM 194757</strain>
    </source>
</reference>
<accession>A0A397VK22</accession>
<evidence type="ECO:0000313" key="2">
    <source>
        <dbReference type="EMBL" id="RIB22352.1"/>
    </source>
</evidence>
<sequence length="208" mass="24013">MSQEYQQHPFPPTFQSERSWSMLANDFDDEKLHYYPSQASDRSWSMLGSQDINDRGLSTYGYVDDNSTNSTKTIVQDYINEQQQLQQQQQQQQQQQTVPASFPEPEFVPSINASTKNFLYETFKLERKNDNAITGRPNEYVDDVDCSDCPPPPSDIDQSALNSQINISQSQTKSKSWGFGYLSILMVIIAVFLYFYYGIPFPEIEKIH</sequence>